<evidence type="ECO:0000256" key="1">
    <source>
        <dbReference type="SAM" id="MobiDB-lite"/>
    </source>
</evidence>
<dbReference type="PANTHER" id="PTHR14379">
    <property type="entry name" value="LIMKAIN B LKAP"/>
    <property type="match status" value="1"/>
</dbReference>
<feature type="region of interest" description="Disordered" evidence="1">
    <location>
        <begin position="383"/>
        <end position="420"/>
    </location>
</feature>
<dbReference type="OrthoDB" id="1053672at2759"/>
<dbReference type="Pfam" id="PF01936">
    <property type="entry name" value="NYN"/>
    <property type="match status" value="1"/>
</dbReference>
<evidence type="ECO:0000259" key="2">
    <source>
        <dbReference type="Pfam" id="PF01936"/>
    </source>
</evidence>
<reference evidence="3 4" key="1">
    <citation type="submission" date="2020-02" db="EMBL/GenBank/DDBJ databases">
        <authorList>
            <person name="Ma Q."/>
            <person name="Huang Y."/>
            <person name="Song X."/>
            <person name="Pei D."/>
        </authorList>
    </citation>
    <scope>NUCLEOTIDE SEQUENCE [LARGE SCALE GENOMIC DNA]</scope>
    <source>
        <strain evidence="3">Sxm20200214</strain>
        <tissue evidence="3">Leaf</tissue>
    </source>
</reference>
<accession>A0A8X7VF57</accession>
<dbReference type="GO" id="GO:0005777">
    <property type="term" value="C:peroxisome"/>
    <property type="evidence" value="ECO:0007669"/>
    <property type="project" value="InterPro"/>
</dbReference>
<dbReference type="PANTHER" id="PTHR14379:SF27">
    <property type="entry name" value="NYN DOMAIN-CONTAINING PROTEIN"/>
    <property type="match status" value="1"/>
</dbReference>
<evidence type="ECO:0000313" key="4">
    <source>
        <dbReference type="Proteomes" id="UP000886595"/>
    </source>
</evidence>
<dbReference type="AlphaFoldDB" id="A0A8X7VF57"/>
<comment type="caution">
    <text evidence="3">The sequence shown here is derived from an EMBL/GenBank/DDBJ whole genome shotgun (WGS) entry which is preliminary data.</text>
</comment>
<organism evidence="3 4">
    <name type="scientific">Brassica carinata</name>
    <name type="common">Ethiopian mustard</name>
    <name type="synonym">Abyssinian cabbage</name>
    <dbReference type="NCBI Taxonomy" id="52824"/>
    <lineage>
        <taxon>Eukaryota</taxon>
        <taxon>Viridiplantae</taxon>
        <taxon>Streptophyta</taxon>
        <taxon>Embryophyta</taxon>
        <taxon>Tracheophyta</taxon>
        <taxon>Spermatophyta</taxon>
        <taxon>Magnoliopsida</taxon>
        <taxon>eudicotyledons</taxon>
        <taxon>Gunneridae</taxon>
        <taxon>Pentapetalae</taxon>
        <taxon>rosids</taxon>
        <taxon>malvids</taxon>
        <taxon>Brassicales</taxon>
        <taxon>Brassicaceae</taxon>
        <taxon>Brassiceae</taxon>
        <taxon>Brassica</taxon>
    </lineage>
</organism>
<evidence type="ECO:0000313" key="3">
    <source>
        <dbReference type="EMBL" id="KAG2310217.1"/>
    </source>
</evidence>
<dbReference type="InterPro" id="IPR021139">
    <property type="entry name" value="NYN"/>
</dbReference>
<protein>
    <recommendedName>
        <fullName evidence="2">NYN domain-containing protein</fullName>
    </recommendedName>
</protein>
<name>A0A8X7VF57_BRACI</name>
<gene>
    <name evidence="3" type="ORF">Bca52824_021774</name>
</gene>
<sequence length="488" mass="55941">MGEDDIVGFESLKQTLVFWNIDDYPIPVDAADDFDTILGDISKALHLMGFPDGFMDVNLYSEQLNYDKSELCEAEVISHCLPKDMSNFSATLYKVPAMTLYMIRQASMIGPGPVNFWVIAKPKRELDRVLQCLKSRRHNVLLVKPPPPDEEFLFSLDSLLENARFLGGGKPRFKPLYSHYALEYDVSFERYVEIKEDVSKTVDFSERIPTVKGERTAVFWDAVDCPFPPSSTPDEIYHSIKSSLVAKGFSKKKMTIWAYLDDDDDKKGSWRDALLRGDKTWASRIYFLPAGDKASRRIRMLNDIALWVRDSRRYTSSYEASLVLFADQFKDDAYYTHMLQLLNVMRYYFILVTPTPEINKPETPEWPGLLLDKGASWFDDKTGAVSEEQNHDAEEDMDYTSESSDDAEAEEKQTEDMNKPECPLALLVEEGPAWENDAVEEGTPDDLPVYRWDPVTRMYKLKSLFPKKKHQAHAAAEEETTPEKLAII</sequence>
<keyword evidence="4" id="KW-1185">Reference proteome</keyword>
<feature type="compositionally biased region" description="Acidic residues" evidence="1">
    <location>
        <begin position="393"/>
        <end position="409"/>
    </location>
</feature>
<feature type="compositionally biased region" description="Basic and acidic residues" evidence="1">
    <location>
        <begin position="383"/>
        <end position="392"/>
    </location>
</feature>
<dbReference type="GO" id="GO:0010468">
    <property type="term" value="P:regulation of gene expression"/>
    <property type="evidence" value="ECO:0007669"/>
    <property type="project" value="InterPro"/>
</dbReference>
<feature type="domain" description="NYN" evidence="2">
    <location>
        <begin position="215"/>
        <end position="328"/>
    </location>
</feature>
<proteinExistence type="predicted"/>
<dbReference type="Proteomes" id="UP000886595">
    <property type="component" value="Unassembled WGS sequence"/>
</dbReference>
<dbReference type="EMBL" id="JAAMPC010000005">
    <property type="protein sequence ID" value="KAG2310217.1"/>
    <property type="molecule type" value="Genomic_DNA"/>
</dbReference>
<feature type="compositionally biased region" description="Basic and acidic residues" evidence="1">
    <location>
        <begin position="410"/>
        <end position="419"/>
    </location>
</feature>
<dbReference type="GO" id="GO:0004540">
    <property type="term" value="F:RNA nuclease activity"/>
    <property type="evidence" value="ECO:0007669"/>
    <property type="project" value="InterPro"/>
</dbReference>
<dbReference type="InterPro" id="IPR024768">
    <property type="entry name" value="Marf1"/>
</dbReference>